<reference evidence="1" key="1">
    <citation type="submission" date="2023-08" db="EMBL/GenBank/DDBJ databases">
        <authorList>
            <person name="Alioto T."/>
            <person name="Alioto T."/>
            <person name="Gomez Garrido J."/>
        </authorList>
    </citation>
    <scope>NUCLEOTIDE SEQUENCE</scope>
</reference>
<name>A0AA36B2N5_OCTVU</name>
<proteinExistence type="predicted"/>
<dbReference type="AlphaFoldDB" id="A0AA36B2N5"/>
<accession>A0AA36B2N5</accession>
<dbReference type="Proteomes" id="UP001162480">
    <property type="component" value="Chromosome 8"/>
</dbReference>
<organism evidence="1 2">
    <name type="scientific">Octopus vulgaris</name>
    <name type="common">Common octopus</name>
    <dbReference type="NCBI Taxonomy" id="6645"/>
    <lineage>
        <taxon>Eukaryota</taxon>
        <taxon>Metazoa</taxon>
        <taxon>Spiralia</taxon>
        <taxon>Lophotrochozoa</taxon>
        <taxon>Mollusca</taxon>
        <taxon>Cephalopoda</taxon>
        <taxon>Coleoidea</taxon>
        <taxon>Octopodiformes</taxon>
        <taxon>Octopoda</taxon>
        <taxon>Incirrata</taxon>
        <taxon>Octopodidae</taxon>
        <taxon>Octopus</taxon>
    </lineage>
</organism>
<gene>
    <name evidence="1" type="ORF">OCTVUL_1B028958</name>
</gene>
<keyword evidence="2" id="KW-1185">Reference proteome</keyword>
<evidence type="ECO:0000313" key="1">
    <source>
        <dbReference type="EMBL" id="CAI9726826.1"/>
    </source>
</evidence>
<evidence type="ECO:0000313" key="2">
    <source>
        <dbReference type="Proteomes" id="UP001162480"/>
    </source>
</evidence>
<sequence>MRFGRSTAVTLSALNASSKRSYDTASTYNGKITLLTTRFFAGPHCQVSNPPFFAIVSTGDFMDIDDITRAPLLSFQTLIREYVHK</sequence>
<dbReference type="EMBL" id="OX597821">
    <property type="protein sequence ID" value="CAI9726826.1"/>
    <property type="molecule type" value="Genomic_DNA"/>
</dbReference>
<protein>
    <submittedName>
        <fullName evidence="1">Uncharacterized protein</fullName>
    </submittedName>
</protein>